<evidence type="ECO:0000256" key="4">
    <source>
        <dbReference type="ARBA" id="ARBA00022490"/>
    </source>
</evidence>
<name>A0A6N3IPL5_9BACT</name>
<accession>A0A6N3IPL5</accession>
<dbReference type="SUPFAM" id="SSF140864">
    <property type="entry name" value="TROVE domain-like"/>
    <property type="match status" value="1"/>
</dbReference>
<feature type="domain" description="GIY-YIG" evidence="9">
    <location>
        <begin position="1"/>
        <end position="84"/>
    </location>
</feature>
<sequence length="815" mass="88970">MVYIYALCDPETDEIRYVGKTMNLDRRFKAHRNESGETRKVRWIRQLRQRGLEPKIVVLDVVADEGWQGAERTWITRLRELGADLTNLTDGGDGLHNASIETRAKLAALRAAAWNDPAKREHLLRFLQSPERRAKIAAALRGHKKSPEHIKKLPQNQPGRRHTEQHRQRISESLRGNQYRKGKPHDEATKAKISATLKGNQHTRGRRMPDEERRKRSLTQKGLPKPTGWKENIRQGNSEPGHGVRPHKESSMVNYLRQVAKQSTGTRQDEPIPGTVRNSAGGYAFPVDDWIRLDRFLVLGSSNGSYYASERQLTAEGAEAVRRCVQADGVRAVGRIVAVSEGGRAPKNDPALFALALAAAFADDAGRRAALDALPRVARTGTHLLHFAAFVEGFRGWGRGLRRAVAAWYEGRAERDLAYQLVKYGGRDGWSHRDLLRLSHPKPTSEARRILYGWTTQGWPGVGDEPHPDEALRLLWAADRAKRATSVWEIVWLIRDFRLPREAVPTAWLRDAAVWEALLHEMPIGATIRNLATMTRLGLLTPGGDATRLVVARLGDGGRLRRARVHPIAVLAALKTYAAGRGARGKQTWAPVGAIVDALDGAFYAAFGNVPATGQRWTIAIDISGSMDHGTIAGVPGLTPRVAAGALALLTAATERNPTLVAFTAAKGGYGGQWGGGDPALTPLAISPRQRLDDVTRAMAALPLGGTDCSLPIRWATARRLETDVFMVLTDNETWAGPTHPAQALREYRRTVNPGAKLVVAGLVANDFTIADPNDAGMLDVVGFDAAAPTLIADFATGGGAVAGGGRQAAEDGEE</sequence>
<dbReference type="GO" id="GO:0005737">
    <property type="term" value="C:cytoplasm"/>
    <property type="evidence" value="ECO:0007669"/>
    <property type="project" value="UniProtKB-SubCell"/>
</dbReference>
<dbReference type="CDD" id="cd00719">
    <property type="entry name" value="GIY-YIG_SF"/>
    <property type="match status" value="1"/>
</dbReference>
<keyword evidence="7" id="KW-0687">Ribonucleoprotein</keyword>
<dbReference type="PROSITE" id="PS50164">
    <property type="entry name" value="GIY_YIG"/>
    <property type="match status" value="1"/>
</dbReference>
<dbReference type="GO" id="GO:1990904">
    <property type="term" value="C:ribonucleoprotein complex"/>
    <property type="evidence" value="ECO:0007669"/>
    <property type="project" value="UniProtKB-KW"/>
</dbReference>
<comment type="similarity">
    <text evidence="3">To endonucleases of group I introns of fungi and phage.</text>
</comment>
<feature type="compositionally biased region" description="Basic and acidic residues" evidence="8">
    <location>
        <begin position="161"/>
        <end position="172"/>
    </location>
</feature>
<dbReference type="GO" id="GO:0006508">
    <property type="term" value="P:proteolysis"/>
    <property type="evidence" value="ECO:0007669"/>
    <property type="project" value="UniProtKB-KW"/>
</dbReference>
<organism evidence="11">
    <name type="scientific">uncultured Thermomicrobiales bacterium</name>
    <dbReference type="NCBI Taxonomy" id="1645740"/>
    <lineage>
        <taxon>Bacteria</taxon>
        <taxon>Pseudomonadati</taxon>
        <taxon>Thermomicrobiota</taxon>
        <taxon>Thermomicrobia</taxon>
        <taxon>Thermomicrobiales</taxon>
        <taxon>environmental samples</taxon>
    </lineage>
</organism>
<dbReference type="GO" id="GO:0003677">
    <property type="term" value="F:DNA binding"/>
    <property type="evidence" value="ECO:0007669"/>
    <property type="project" value="InterPro"/>
</dbReference>
<dbReference type="Pfam" id="PF01541">
    <property type="entry name" value="GIY-YIG"/>
    <property type="match status" value="1"/>
</dbReference>
<dbReference type="InterPro" id="IPR035901">
    <property type="entry name" value="GIY-YIG_endonuc_sf"/>
</dbReference>
<dbReference type="GO" id="GO:0008233">
    <property type="term" value="F:peptidase activity"/>
    <property type="evidence" value="ECO:0007669"/>
    <property type="project" value="UniProtKB-KW"/>
</dbReference>
<evidence type="ECO:0000256" key="6">
    <source>
        <dbReference type="ARBA" id="ARBA00022884"/>
    </source>
</evidence>
<dbReference type="Pfam" id="PF05731">
    <property type="entry name" value="TROVE"/>
    <property type="match status" value="2"/>
</dbReference>
<dbReference type="PANTHER" id="PTHR14202">
    <property type="entry name" value="60 KDA RIBONUCLEOPROTEIN SSA/RO"/>
    <property type="match status" value="1"/>
</dbReference>
<dbReference type="InterPro" id="IPR056800">
    <property type="entry name" value="vWA_Ro60"/>
</dbReference>
<comment type="subcellular location">
    <subcellularLocation>
        <location evidence="1">Cytoplasm</location>
    </subcellularLocation>
</comment>
<dbReference type="Gene3D" id="3.40.50.410">
    <property type="entry name" value="von Willebrand factor, type A domain"/>
    <property type="match status" value="2"/>
</dbReference>
<keyword evidence="11" id="KW-0645">Protease</keyword>
<dbReference type="PROSITE" id="PS50988">
    <property type="entry name" value="TROVE"/>
    <property type="match status" value="1"/>
</dbReference>
<dbReference type="Pfam" id="PF07460">
    <property type="entry name" value="NUMOD3"/>
    <property type="match status" value="1"/>
</dbReference>
<evidence type="ECO:0000256" key="1">
    <source>
        <dbReference type="ARBA" id="ARBA00004496"/>
    </source>
</evidence>
<dbReference type="SMART" id="SM00496">
    <property type="entry name" value="IENR2"/>
    <property type="match status" value="3"/>
</dbReference>
<dbReference type="AlphaFoldDB" id="A0A6N3IPL5"/>
<comment type="similarity">
    <text evidence="2">Belongs to the Ro 60 kDa family.</text>
</comment>
<evidence type="ECO:0000256" key="5">
    <source>
        <dbReference type="ARBA" id="ARBA00022723"/>
    </source>
</evidence>
<dbReference type="SUPFAM" id="SSF53300">
    <property type="entry name" value="vWA-like"/>
    <property type="match status" value="1"/>
</dbReference>
<dbReference type="InterPro" id="IPR036465">
    <property type="entry name" value="vWFA_dom_sf"/>
</dbReference>
<evidence type="ECO:0000256" key="3">
    <source>
        <dbReference type="ARBA" id="ARBA00010045"/>
    </source>
</evidence>
<reference evidence="11" key="1">
    <citation type="submission" date="2020-02" db="EMBL/GenBank/DDBJ databases">
        <authorList>
            <person name="Meier V. D."/>
        </authorList>
    </citation>
    <scope>NUCLEOTIDE SEQUENCE</scope>
    <source>
        <strain evidence="11">AVDCRST_MAG18</strain>
    </source>
</reference>
<keyword evidence="4" id="KW-0963">Cytoplasm</keyword>
<dbReference type="InterPro" id="IPR040322">
    <property type="entry name" value="TROVE2"/>
</dbReference>
<dbReference type="EMBL" id="CADCWN010000422">
    <property type="protein sequence ID" value="CAA9590936.1"/>
    <property type="molecule type" value="Genomic_DNA"/>
</dbReference>
<evidence type="ECO:0000256" key="2">
    <source>
        <dbReference type="ARBA" id="ARBA00007814"/>
    </source>
</evidence>
<feature type="region of interest" description="Disordered" evidence="8">
    <location>
        <begin position="139"/>
        <end position="250"/>
    </location>
</feature>
<dbReference type="GO" id="GO:0046872">
    <property type="term" value="F:metal ion binding"/>
    <property type="evidence" value="ECO:0007669"/>
    <property type="project" value="UniProtKB-KW"/>
</dbReference>
<keyword evidence="5" id="KW-0479">Metal-binding</keyword>
<evidence type="ECO:0000256" key="8">
    <source>
        <dbReference type="SAM" id="MobiDB-lite"/>
    </source>
</evidence>
<dbReference type="Pfam" id="PF25045">
    <property type="entry name" value="vWA_Ro60"/>
    <property type="match status" value="1"/>
</dbReference>
<dbReference type="SUPFAM" id="SSF82771">
    <property type="entry name" value="GIY-YIG endonuclease"/>
    <property type="match status" value="1"/>
</dbReference>
<feature type="domain" description="TROVE" evidence="10">
    <location>
        <begin position="276"/>
        <end position="615"/>
    </location>
</feature>
<gene>
    <name evidence="11" type="ORF">AVDCRST_MAG18-5276</name>
</gene>
<evidence type="ECO:0000259" key="10">
    <source>
        <dbReference type="PROSITE" id="PS50988"/>
    </source>
</evidence>
<protein>
    <submittedName>
        <fullName evidence="11">Prophage Clp protease-like protein</fullName>
    </submittedName>
</protein>
<keyword evidence="6" id="KW-0694">RNA-binding</keyword>
<dbReference type="InterPro" id="IPR037214">
    <property type="entry name" value="TROVE_dom_sf"/>
</dbReference>
<evidence type="ECO:0000313" key="11">
    <source>
        <dbReference type="EMBL" id="CAA9590936.1"/>
    </source>
</evidence>
<dbReference type="GO" id="GO:0003723">
    <property type="term" value="F:RNA binding"/>
    <property type="evidence" value="ECO:0007669"/>
    <property type="project" value="UniProtKB-KW"/>
</dbReference>
<dbReference type="PANTHER" id="PTHR14202:SF0">
    <property type="entry name" value="RNA-BINDING PROTEIN RO60"/>
    <property type="match status" value="1"/>
</dbReference>
<dbReference type="InterPro" id="IPR000305">
    <property type="entry name" value="GIY-YIG_endonuc"/>
</dbReference>
<evidence type="ECO:0000256" key="7">
    <source>
        <dbReference type="ARBA" id="ARBA00023274"/>
    </source>
</evidence>
<dbReference type="InterPro" id="IPR003611">
    <property type="entry name" value="NUMOD3"/>
</dbReference>
<keyword evidence="11" id="KW-0378">Hydrolase</keyword>
<evidence type="ECO:0000259" key="9">
    <source>
        <dbReference type="PROSITE" id="PS50164"/>
    </source>
</evidence>
<dbReference type="InterPro" id="IPR008858">
    <property type="entry name" value="TROVE_dom"/>
</dbReference>
<proteinExistence type="inferred from homology"/>